<evidence type="ECO:0000256" key="1">
    <source>
        <dbReference type="ARBA" id="ARBA00001962"/>
    </source>
</evidence>
<protein>
    <submittedName>
        <fullName evidence="9">Aromatic ring-hydroxylating dioxygenase subunit alpha</fullName>
        <ecNumber evidence="9">1.14.13.-</ecNumber>
    </submittedName>
</protein>
<keyword evidence="2" id="KW-0001">2Fe-2S</keyword>
<dbReference type="PANTHER" id="PTHR43756">
    <property type="entry name" value="CHOLINE MONOOXYGENASE, CHLOROPLASTIC"/>
    <property type="match status" value="1"/>
</dbReference>
<keyword evidence="10" id="KW-1185">Reference proteome</keyword>
<dbReference type="EC" id="1.14.13.-" evidence="9"/>
<keyword evidence="5" id="KW-0408">Iron</keyword>
<evidence type="ECO:0000313" key="9">
    <source>
        <dbReference type="EMBL" id="MFC7395457.1"/>
    </source>
</evidence>
<comment type="cofactor">
    <cofactor evidence="1">
        <name>Fe cation</name>
        <dbReference type="ChEBI" id="CHEBI:24875"/>
    </cofactor>
</comment>
<keyword evidence="3" id="KW-0479">Metal-binding</keyword>
<keyword evidence="4 9" id="KW-0560">Oxidoreductase</keyword>
<evidence type="ECO:0000256" key="4">
    <source>
        <dbReference type="ARBA" id="ARBA00023002"/>
    </source>
</evidence>
<dbReference type="Pfam" id="PF00355">
    <property type="entry name" value="Rieske"/>
    <property type="match status" value="1"/>
</dbReference>
<reference evidence="10" key="1">
    <citation type="journal article" date="2019" name="Int. J. Syst. Evol. Microbiol.">
        <title>The Global Catalogue of Microorganisms (GCM) 10K type strain sequencing project: providing services to taxonomists for standard genome sequencing and annotation.</title>
        <authorList>
            <consortium name="The Broad Institute Genomics Platform"/>
            <consortium name="The Broad Institute Genome Sequencing Center for Infectious Disease"/>
            <person name="Wu L."/>
            <person name="Ma J."/>
        </authorList>
    </citation>
    <scope>NUCLEOTIDE SEQUENCE [LARGE SCALE GENOMIC DNA]</scope>
    <source>
        <strain evidence="10">CGMCC 1.16305</strain>
    </source>
</reference>
<accession>A0ABW2Q1D6</accession>
<keyword evidence="9" id="KW-0223">Dioxygenase</keyword>
<dbReference type="Gene3D" id="2.102.10.10">
    <property type="entry name" value="Rieske [2Fe-2S] iron-sulphur domain"/>
    <property type="match status" value="1"/>
</dbReference>
<gene>
    <name evidence="9" type="ORF">ACFQRG_21345</name>
</gene>
<dbReference type="RefSeq" id="WP_380970078.1">
    <property type="nucleotide sequence ID" value="NZ_JBHTCO010000045.1"/>
</dbReference>
<evidence type="ECO:0000259" key="8">
    <source>
        <dbReference type="PROSITE" id="PS51296"/>
    </source>
</evidence>
<feature type="domain" description="Rieske" evidence="8">
    <location>
        <begin position="41"/>
        <end position="148"/>
    </location>
</feature>
<evidence type="ECO:0000256" key="2">
    <source>
        <dbReference type="ARBA" id="ARBA00022714"/>
    </source>
</evidence>
<proteinExistence type="predicted"/>
<dbReference type="InterPro" id="IPR001663">
    <property type="entry name" value="Rng_hydr_dOase-A"/>
</dbReference>
<dbReference type="GO" id="GO:0051213">
    <property type="term" value="F:dioxygenase activity"/>
    <property type="evidence" value="ECO:0007669"/>
    <property type="project" value="UniProtKB-KW"/>
</dbReference>
<dbReference type="InterPro" id="IPR015881">
    <property type="entry name" value="ARHD_Rieske_2Fe_2S"/>
</dbReference>
<keyword evidence="6" id="KW-0411">Iron-sulfur</keyword>
<dbReference type="PRINTS" id="PR00090">
    <property type="entry name" value="RNGDIOXGNASE"/>
</dbReference>
<dbReference type="Gene3D" id="3.90.380.10">
    <property type="entry name" value="Naphthalene 1,2-dioxygenase Alpha Subunit, Chain A, domain 1"/>
    <property type="match status" value="2"/>
</dbReference>
<dbReference type="CDD" id="cd03469">
    <property type="entry name" value="Rieske_RO_Alpha_N"/>
    <property type="match status" value="1"/>
</dbReference>
<dbReference type="PROSITE" id="PS51296">
    <property type="entry name" value="RIESKE"/>
    <property type="match status" value="1"/>
</dbReference>
<sequence>MPYSEVRVSEKLSEAYTLPSWLYTDPEVLEFEKKEIFSRTWQYVGHISQVQQNGDYFTTEVADKPLIITRANDGEVRAFYNVCSHRAAKLVEGEGNKSILTCPYHAWTYHLDGSLNRAPNMKGVENFNHDDFCLKTVRLEIKESLIFVNLDPNAPSMDSVFGGLFEGLKKFHLDKLKKVRVVETVCKSNWKVGIDNYLECDHCPLVHKSLVQQVNMDDYEVNIFNNYVYQGVPLKGETDDDYALGRGGRYYWLYPNMWLSFDPGPANLSIHRSVPIDHKTTKYIYTTFLMNETMSKEEEDLLAIDQHVRKEDREICEEVQKGLETGAYKQGRFSLTENCVHHFHLMMQDAMQGFYALQK</sequence>
<evidence type="ECO:0000256" key="5">
    <source>
        <dbReference type="ARBA" id="ARBA00023004"/>
    </source>
</evidence>
<evidence type="ECO:0000313" key="10">
    <source>
        <dbReference type="Proteomes" id="UP001596505"/>
    </source>
</evidence>
<name>A0ABW2Q1D6_9BACL</name>
<dbReference type="EMBL" id="JBHTCO010000045">
    <property type="protein sequence ID" value="MFC7395457.1"/>
    <property type="molecule type" value="Genomic_DNA"/>
</dbReference>
<dbReference type="InterPro" id="IPR015879">
    <property type="entry name" value="Ring_hydroxy_dOase_asu_C_dom"/>
</dbReference>
<dbReference type="InterPro" id="IPR017941">
    <property type="entry name" value="Rieske_2Fe-2S"/>
</dbReference>
<comment type="caution">
    <text evidence="9">The sequence shown here is derived from an EMBL/GenBank/DDBJ whole genome shotgun (WGS) entry which is preliminary data.</text>
</comment>
<dbReference type="Proteomes" id="UP001596505">
    <property type="component" value="Unassembled WGS sequence"/>
</dbReference>
<organism evidence="9 10">
    <name type="scientific">Scopulibacillus cellulosilyticus</name>
    <dbReference type="NCBI Taxonomy" id="2665665"/>
    <lineage>
        <taxon>Bacteria</taxon>
        <taxon>Bacillati</taxon>
        <taxon>Bacillota</taxon>
        <taxon>Bacilli</taxon>
        <taxon>Bacillales</taxon>
        <taxon>Sporolactobacillaceae</taxon>
        <taxon>Scopulibacillus</taxon>
    </lineage>
</organism>
<evidence type="ECO:0000256" key="6">
    <source>
        <dbReference type="ARBA" id="ARBA00023014"/>
    </source>
</evidence>
<dbReference type="PANTHER" id="PTHR43756:SF5">
    <property type="entry name" value="CHOLINE MONOOXYGENASE, CHLOROPLASTIC"/>
    <property type="match status" value="1"/>
</dbReference>
<evidence type="ECO:0000256" key="7">
    <source>
        <dbReference type="ARBA" id="ARBA00023027"/>
    </source>
</evidence>
<keyword evidence="7" id="KW-0520">NAD</keyword>
<dbReference type="SUPFAM" id="SSF50022">
    <property type="entry name" value="ISP domain"/>
    <property type="match status" value="1"/>
</dbReference>
<dbReference type="SUPFAM" id="SSF55961">
    <property type="entry name" value="Bet v1-like"/>
    <property type="match status" value="1"/>
</dbReference>
<dbReference type="PROSITE" id="PS00570">
    <property type="entry name" value="RING_HYDROXYL_ALPHA"/>
    <property type="match status" value="1"/>
</dbReference>
<evidence type="ECO:0000256" key="3">
    <source>
        <dbReference type="ARBA" id="ARBA00022723"/>
    </source>
</evidence>
<dbReference type="InterPro" id="IPR036922">
    <property type="entry name" value="Rieske_2Fe-2S_sf"/>
</dbReference>
<dbReference type="Pfam" id="PF00848">
    <property type="entry name" value="Ring_hydroxyl_A"/>
    <property type="match status" value="2"/>
</dbReference>